<evidence type="ECO:0000256" key="1">
    <source>
        <dbReference type="SAM" id="MobiDB-lite"/>
    </source>
</evidence>
<dbReference type="EMBL" id="RBXO01000001">
    <property type="protein sequence ID" value="RKT53573.1"/>
    <property type="molecule type" value="Genomic_DNA"/>
</dbReference>
<protein>
    <submittedName>
        <fullName evidence="2">Uncharacterized protein</fullName>
    </submittedName>
</protein>
<proteinExistence type="predicted"/>
<name>A0A495VYB0_9PSEU</name>
<feature type="compositionally biased region" description="Basic residues" evidence="1">
    <location>
        <begin position="12"/>
        <end position="28"/>
    </location>
</feature>
<organism evidence="2 3">
    <name type="scientific">Saccharothrix australiensis</name>
    <dbReference type="NCBI Taxonomy" id="2072"/>
    <lineage>
        <taxon>Bacteria</taxon>
        <taxon>Bacillati</taxon>
        <taxon>Actinomycetota</taxon>
        <taxon>Actinomycetes</taxon>
        <taxon>Pseudonocardiales</taxon>
        <taxon>Pseudonocardiaceae</taxon>
        <taxon>Saccharothrix</taxon>
    </lineage>
</organism>
<evidence type="ECO:0000313" key="3">
    <source>
        <dbReference type="Proteomes" id="UP000282084"/>
    </source>
</evidence>
<dbReference type="Proteomes" id="UP000282084">
    <property type="component" value="Unassembled WGS sequence"/>
</dbReference>
<reference evidence="2 3" key="1">
    <citation type="submission" date="2018-10" db="EMBL/GenBank/DDBJ databases">
        <title>Sequencing the genomes of 1000 actinobacteria strains.</title>
        <authorList>
            <person name="Klenk H.-P."/>
        </authorList>
    </citation>
    <scope>NUCLEOTIDE SEQUENCE [LARGE SCALE GENOMIC DNA]</scope>
    <source>
        <strain evidence="2 3">DSM 43800</strain>
    </source>
</reference>
<accession>A0A495VYB0</accession>
<evidence type="ECO:0000313" key="2">
    <source>
        <dbReference type="EMBL" id="RKT53573.1"/>
    </source>
</evidence>
<keyword evidence="3" id="KW-1185">Reference proteome</keyword>
<sequence length="59" mass="6783">MTNTRATCSNGKRLKRSWPPRGVPKRGFRRPEVAPANPSRQAKTVVIRRCGVVRRRRGR</sequence>
<dbReference type="AlphaFoldDB" id="A0A495VYB0"/>
<feature type="region of interest" description="Disordered" evidence="1">
    <location>
        <begin position="1"/>
        <end position="42"/>
    </location>
</feature>
<gene>
    <name evidence="2" type="ORF">C8E97_2141</name>
</gene>
<feature type="compositionally biased region" description="Polar residues" evidence="1">
    <location>
        <begin position="1"/>
        <end position="10"/>
    </location>
</feature>
<comment type="caution">
    <text evidence="2">The sequence shown here is derived from an EMBL/GenBank/DDBJ whole genome shotgun (WGS) entry which is preliminary data.</text>
</comment>